<comment type="caution">
    <text evidence="3">The sequence shown here is derived from an EMBL/GenBank/DDBJ whole genome shotgun (WGS) entry which is preliminary data.</text>
</comment>
<keyword evidence="1" id="KW-0732">Signal</keyword>
<dbReference type="AlphaFoldDB" id="A0A9X1W6F2"/>
<sequence length="741" mass="80541">MKTPTRLTRTALPTALTLALLPLASQASSRAAEYFERVATFPVYRNLGANEDAAMQTVAEITTVSRDGRTLIYTDSPGERIGLVDIRDPKSPKPAGFVQLEGEPTSVAVHQHYALVAVNTSLSYAQPDGVLAVFDIRNPAQPKRVATIPMGGQPDSIAISPKGRYAAVAIENERDEDLNGGLIPQLPAGFLRVVDLKGQPKRWSTRDVDLTGLADTAPGDPEPEYVSINDQDIAAVTLQENNHIVLVDLRRGRVMRHFSAGQVDLQGVDVEENDRIEPIGVLKGKRREPDSIAWVGPLLATANEGDYEDAEGEEGGSRSFTLFDYNGRVWHEAGASLEHAFIRAGHYPDNRSENKGIEPEGIAAASFRKQDFLFVGSERGNAVAVYDVARPWAPAMHQLLPTGMGPEGILPIPSRNLLVVSSEEDSAEDGYRSTISIYQYGAKAAPYPEIRSTANSLIPWGALSGLTADRTLASRLYAVPDSYYKASRIFRVDASKTPAVIDGQVELRKAGATVDYDLEGIAQASNGDFWLASEGNGKARPNLLVRANARGEVLEEFALPDEVAAQQTSNGFEGVAVVGEGADMRVYVAVQREWKNDPDGRARIGVFNPASREWGFYHYPLDAAPEGAWVGLSELTSLGNGQFLVIERDNQQGPAAKVKRLYRIDLRGLQPSSEGQRFPLLSKTLERDLLPELKATNGWVLDKVEGAAVDTQGRLFVVTDNDGVEDASGETRFMRLGAVKR</sequence>
<evidence type="ECO:0000259" key="2">
    <source>
        <dbReference type="Pfam" id="PF13449"/>
    </source>
</evidence>
<dbReference type="Gene3D" id="2.130.10.10">
    <property type="entry name" value="YVTN repeat-like/Quinoprotein amine dehydrogenase"/>
    <property type="match status" value="1"/>
</dbReference>
<keyword evidence="4" id="KW-1185">Reference proteome</keyword>
<dbReference type="PANTHER" id="PTHR46928:SF1">
    <property type="entry name" value="MESENCHYME-SPECIFIC CELL SURFACE GLYCOPROTEIN"/>
    <property type="match status" value="1"/>
</dbReference>
<dbReference type="SUPFAM" id="SSF63829">
    <property type="entry name" value="Calcium-dependent phosphotriesterase"/>
    <property type="match status" value="1"/>
</dbReference>
<organism evidence="3 4">
    <name type="scientific">Stutzerimonas marianensis</name>
    <dbReference type="NCBI Taxonomy" id="2929513"/>
    <lineage>
        <taxon>Bacteria</taxon>
        <taxon>Pseudomonadati</taxon>
        <taxon>Pseudomonadota</taxon>
        <taxon>Gammaproteobacteria</taxon>
        <taxon>Pseudomonadales</taxon>
        <taxon>Pseudomonadaceae</taxon>
        <taxon>Stutzerimonas</taxon>
    </lineage>
</organism>
<protein>
    <submittedName>
        <fullName evidence="3">Esterase-like activity of phytase family protein</fullName>
    </submittedName>
</protein>
<feature type="signal peptide" evidence="1">
    <location>
        <begin position="1"/>
        <end position="27"/>
    </location>
</feature>
<evidence type="ECO:0000313" key="4">
    <source>
        <dbReference type="Proteomes" id="UP001139682"/>
    </source>
</evidence>
<name>A0A9X1W6F2_9GAMM</name>
<dbReference type="SUPFAM" id="SSF51004">
    <property type="entry name" value="C-terminal (heme d1) domain of cytochrome cd1-nitrite reductase"/>
    <property type="match status" value="1"/>
</dbReference>
<dbReference type="RefSeq" id="WP_243607682.1">
    <property type="nucleotide sequence ID" value="NZ_JALGRD010000012.1"/>
</dbReference>
<dbReference type="InterPro" id="IPR011048">
    <property type="entry name" value="Haem_d1_sf"/>
</dbReference>
<dbReference type="EMBL" id="JALGRD010000012">
    <property type="protein sequence ID" value="MCJ0975657.1"/>
    <property type="molecule type" value="Genomic_DNA"/>
</dbReference>
<feature type="domain" description="Phytase-like" evidence="2">
    <location>
        <begin position="458"/>
        <end position="722"/>
    </location>
</feature>
<dbReference type="InterPro" id="IPR027372">
    <property type="entry name" value="Phytase-like_dom"/>
</dbReference>
<proteinExistence type="predicted"/>
<dbReference type="InterPro" id="IPR052956">
    <property type="entry name" value="Mesenchyme-surface_protein"/>
</dbReference>
<accession>A0A9X1W6F2</accession>
<evidence type="ECO:0000256" key="1">
    <source>
        <dbReference type="SAM" id="SignalP"/>
    </source>
</evidence>
<dbReference type="PANTHER" id="PTHR46928">
    <property type="entry name" value="MESENCHYME-SPECIFIC CELL SURFACE GLYCOPROTEIN"/>
    <property type="match status" value="1"/>
</dbReference>
<feature type="chain" id="PRO_5040991660" evidence="1">
    <location>
        <begin position="28"/>
        <end position="741"/>
    </location>
</feature>
<dbReference type="InterPro" id="IPR015943">
    <property type="entry name" value="WD40/YVTN_repeat-like_dom_sf"/>
</dbReference>
<gene>
    <name evidence="3" type="ORF">MST27_20005</name>
</gene>
<dbReference type="Proteomes" id="UP001139682">
    <property type="component" value="Unassembled WGS sequence"/>
</dbReference>
<evidence type="ECO:0000313" key="3">
    <source>
        <dbReference type="EMBL" id="MCJ0975657.1"/>
    </source>
</evidence>
<reference evidence="3" key="1">
    <citation type="submission" date="2022-03" db="EMBL/GenBank/DDBJ databases">
        <title>Pseudomonas marianensis sp. nov., a marine bacterium isolated from deep-sea sediments of the Mariana Trench.</title>
        <authorList>
            <person name="Wei Y."/>
        </authorList>
    </citation>
    <scope>NUCLEOTIDE SEQUENCE</scope>
    <source>
        <strain evidence="3">PS1</strain>
    </source>
</reference>
<dbReference type="Pfam" id="PF13449">
    <property type="entry name" value="Phytase-like"/>
    <property type="match status" value="1"/>
</dbReference>